<comment type="caution">
    <text evidence="2">The sequence shown here is derived from an EMBL/GenBank/DDBJ whole genome shotgun (WGS) entry which is preliminary data.</text>
</comment>
<evidence type="ECO:0000313" key="2">
    <source>
        <dbReference type="EMBL" id="KAI3430232.1"/>
    </source>
</evidence>
<organism evidence="2 3">
    <name type="scientific">Chlorella vulgaris</name>
    <name type="common">Green alga</name>
    <dbReference type="NCBI Taxonomy" id="3077"/>
    <lineage>
        <taxon>Eukaryota</taxon>
        <taxon>Viridiplantae</taxon>
        <taxon>Chlorophyta</taxon>
        <taxon>core chlorophytes</taxon>
        <taxon>Trebouxiophyceae</taxon>
        <taxon>Chlorellales</taxon>
        <taxon>Chlorellaceae</taxon>
        <taxon>Chlorella clade</taxon>
        <taxon>Chlorella</taxon>
    </lineage>
</organism>
<reference evidence="2" key="2">
    <citation type="submission" date="2020-11" db="EMBL/GenBank/DDBJ databases">
        <authorList>
            <person name="Cecchin M."/>
            <person name="Marcolungo L."/>
            <person name="Rossato M."/>
            <person name="Girolomoni L."/>
            <person name="Cosentino E."/>
            <person name="Cuine S."/>
            <person name="Li-Beisson Y."/>
            <person name="Delledonne M."/>
            <person name="Ballottari M."/>
        </authorList>
    </citation>
    <scope>NUCLEOTIDE SEQUENCE</scope>
    <source>
        <strain evidence="2">211/11P</strain>
        <tissue evidence="2">Whole cell</tissue>
    </source>
</reference>
<sequence>MLRAVLLAWLAAVAAAAQCPTGYFFATGFTPANSFDQFADLRYYNRGRPYFSAEAHKHCSRFPVYMADMNYFGARFTRLCLDKANNARYSFTTPDPCQKNKAVNGVMYLGARPRKCATSQLEIVPKVWEQAYVSLNPDRQAPLKCPPAYTPARLPQDRVLLKTFLASYFTQSVYISKLLDRYDNNLYCDDAFRSIAYSELQGCIRKPSAAKNKAQVLAHGKITFQCYVRGVDTPVSSIGLTVKGDYSNQCKPTVKSTWN</sequence>
<keyword evidence="3" id="KW-1185">Reference proteome</keyword>
<feature type="signal peptide" evidence="1">
    <location>
        <begin position="1"/>
        <end position="16"/>
    </location>
</feature>
<reference evidence="2" key="1">
    <citation type="journal article" date="2019" name="Plant J.">
        <title>Chlorella vulgaris genome assembly and annotation reveals the molecular basis for metabolic acclimation to high light conditions.</title>
        <authorList>
            <person name="Cecchin M."/>
            <person name="Marcolungo L."/>
            <person name="Rossato M."/>
            <person name="Girolomoni L."/>
            <person name="Cosentino E."/>
            <person name="Cuine S."/>
            <person name="Li-Beisson Y."/>
            <person name="Delledonne M."/>
            <person name="Ballottari M."/>
        </authorList>
    </citation>
    <scope>NUCLEOTIDE SEQUENCE</scope>
    <source>
        <strain evidence="2">211/11P</strain>
    </source>
</reference>
<feature type="chain" id="PRO_5039082285" evidence="1">
    <location>
        <begin position="17"/>
        <end position="259"/>
    </location>
</feature>
<dbReference type="EMBL" id="SIDB01000007">
    <property type="protein sequence ID" value="KAI3430232.1"/>
    <property type="molecule type" value="Genomic_DNA"/>
</dbReference>
<evidence type="ECO:0000256" key="1">
    <source>
        <dbReference type="SAM" id="SignalP"/>
    </source>
</evidence>
<accession>A0A9D4TN61</accession>
<evidence type="ECO:0000313" key="3">
    <source>
        <dbReference type="Proteomes" id="UP001055712"/>
    </source>
</evidence>
<name>A0A9D4TN61_CHLVU</name>
<keyword evidence="1" id="KW-0732">Signal</keyword>
<dbReference type="Proteomes" id="UP001055712">
    <property type="component" value="Unassembled WGS sequence"/>
</dbReference>
<gene>
    <name evidence="2" type="ORF">D9Q98_004829</name>
</gene>
<dbReference type="AlphaFoldDB" id="A0A9D4TN61"/>
<protein>
    <submittedName>
        <fullName evidence="2">Uncharacterized protein</fullName>
    </submittedName>
</protein>
<proteinExistence type="predicted"/>